<reference evidence="4 5" key="1">
    <citation type="submission" date="2019-07" db="EMBL/GenBank/DDBJ databases">
        <title>De Novo Assembly of kiwifruit Actinidia rufa.</title>
        <authorList>
            <person name="Sugita-Konishi S."/>
            <person name="Sato K."/>
            <person name="Mori E."/>
            <person name="Abe Y."/>
            <person name="Kisaki G."/>
            <person name="Hamano K."/>
            <person name="Suezawa K."/>
            <person name="Otani M."/>
            <person name="Fukuda T."/>
            <person name="Manabe T."/>
            <person name="Gomi K."/>
            <person name="Tabuchi M."/>
            <person name="Akimitsu K."/>
            <person name="Kataoka I."/>
        </authorList>
    </citation>
    <scope>NUCLEOTIDE SEQUENCE [LARGE SCALE GENOMIC DNA]</scope>
    <source>
        <strain evidence="5">cv. Fuchu</strain>
    </source>
</reference>
<evidence type="ECO:0000256" key="2">
    <source>
        <dbReference type="ARBA" id="ARBA00022737"/>
    </source>
</evidence>
<dbReference type="InterPro" id="IPR011990">
    <property type="entry name" value="TPR-like_helical_dom_sf"/>
</dbReference>
<dbReference type="Gene3D" id="1.25.40.10">
    <property type="entry name" value="Tetratricopeptide repeat domain"/>
    <property type="match status" value="4"/>
</dbReference>
<accession>A0A7J0EUQ6</accession>
<dbReference type="NCBIfam" id="TIGR00756">
    <property type="entry name" value="PPR"/>
    <property type="match status" value="8"/>
</dbReference>
<evidence type="ECO:0000256" key="1">
    <source>
        <dbReference type="ARBA" id="ARBA00007626"/>
    </source>
</evidence>
<dbReference type="EMBL" id="BJWL01000006">
    <property type="protein sequence ID" value="GFY89317.1"/>
    <property type="molecule type" value="Genomic_DNA"/>
</dbReference>
<feature type="repeat" description="PPR" evidence="3">
    <location>
        <begin position="324"/>
        <end position="358"/>
    </location>
</feature>
<gene>
    <name evidence="4" type="ORF">Acr_06g0012570</name>
</gene>
<evidence type="ECO:0000313" key="4">
    <source>
        <dbReference type="EMBL" id="GFY89317.1"/>
    </source>
</evidence>
<keyword evidence="2" id="KW-0677">Repeat</keyword>
<evidence type="ECO:0000313" key="5">
    <source>
        <dbReference type="Proteomes" id="UP000585474"/>
    </source>
</evidence>
<dbReference type="GO" id="GO:0031930">
    <property type="term" value="P:mitochondria-nucleus signaling pathway"/>
    <property type="evidence" value="ECO:0007669"/>
    <property type="project" value="TreeGrafter"/>
</dbReference>
<feature type="repeat" description="PPR" evidence="3">
    <location>
        <begin position="430"/>
        <end position="464"/>
    </location>
</feature>
<comment type="similarity">
    <text evidence="1">Belongs to the PPR family. P subfamily.</text>
</comment>
<dbReference type="Pfam" id="PF13041">
    <property type="entry name" value="PPR_2"/>
    <property type="match status" value="4"/>
</dbReference>
<dbReference type="AlphaFoldDB" id="A0A7J0EUQ6"/>
<feature type="repeat" description="PPR" evidence="3">
    <location>
        <begin position="394"/>
        <end position="429"/>
    </location>
</feature>
<dbReference type="InterPro" id="IPR002885">
    <property type="entry name" value="PPR_rpt"/>
</dbReference>
<dbReference type="OrthoDB" id="185373at2759"/>
<feature type="repeat" description="PPR" evidence="3">
    <location>
        <begin position="289"/>
        <end position="323"/>
    </location>
</feature>
<organism evidence="4 5">
    <name type="scientific">Actinidia rufa</name>
    <dbReference type="NCBI Taxonomy" id="165716"/>
    <lineage>
        <taxon>Eukaryota</taxon>
        <taxon>Viridiplantae</taxon>
        <taxon>Streptophyta</taxon>
        <taxon>Embryophyta</taxon>
        <taxon>Tracheophyta</taxon>
        <taxon>Spermatophyta</taxon>
        <taxon>Magnoliopsida</taxon>
        <taxon>eudicotyledons</taxon>
        <taxon>Gunneridae</taxon>
        <taxon>Pentapetalae</taxon>
        <taxon>asterids</taxon>
        <taxon>Ericales</taxon>
        <taxon>Actinidiaceae</taxon>
        <taxon>Actinidia</taxon>
    </lineage>
</organism>
<comment type="caution">
    <text evidence="4">The sequence shown here is derived from an EMBL/GenBank/DDBJ whole genome shotgun (WGS) entry which is preliminary data.</text>
</comment>
<keyword evidence="5" id="KW-1185">Reference proteome</keyword>
<dbReference type="PROSITE" id="PS51375">
    <property type="entry name" value="PPR"/>
    <property type="match status" value="8"/>
</dbReference>
<dbReference type="GO" id="GO:0010019">
    <property type="term" value="P:chloroplast-nucleus signaling pathway"/>
    <property type="evidence" value="ECO:0007669"/>
    <property type="project" value="TreeGrafter"/>
</dbReference>
<dbReference type="PANTHER" id="PTHR47936">
    <property type="entry name" value="PPR_LONG DOMAIN-CONTAINING PROTEIN"/>
    <property type="match status" value="1"/>
</dbReference>
<feature type="repeat" description="PPR" evidence="3">
    <location>
        <begin position="253"/>
        <end position="288"/>
    </location>
</feature>
<protein>
    <submittedName>
        <fullName evidence="4">Pentatricopeptide repeat (PPR) superfamily protein</fullName>
    </submittedName>
</protein>
<proteinExistence type="inferred from homology"/>
<feature type="repeat" description="PPR" evidence="3">
    <location>
        <begin position="218"/>
        <end position="252"/>
    </location>
</feature>
<dbReference type="Pfam" id="PF01535">
    <property type="entry name" value="PPR"/>
    <property type="match status" value="2"/>
</dbReference>
<dbReference type="PANTHER" id="PTHR47936:SF1">
    <property type="entry name" value="PENTATRICOPEPTIDE REPEAT-CONTAINING PROTEIN GUN1, CHLOROPLASTIC"/>
    <property type="match status" value="1"/>
</dbReference>
<dbReference type="GO" id="GO:0009507">
    <property type="term" value="C:chloroplast"/>
    <property type="evidence" value="ECO:0007669"/>
    <property type="project" value="TreeGrafter"/>
</dbReference>
<evidence type="ECO:0000256" key="3">
    <source>
        <dbReference type="PROSITE-ProRule" id="PRU00708"/>
    </source>
</evidence>
<feature type="repeat" description="PPR" evidence="3">
    <location>
        <begin position="359"/>
        <end position="393"/>
    </location>
</feature>
<sequence length="554" mass="62738">MQLWNSNHSRTNFLRFLNPILCIVQREHTIAAASFCSPLYLNQSEAWFVKVVCILCIRRTLDVFDSDYFCKNLSPVILFDSINQMNSSFGNPKLAFEFFEFTRVKLNLIHSSVTYDLLMRSLCQMGLHYLAKLVFEYMRVDGRLRDSSSVGFLVLAFARAHKFDIVKGLFSQAERENVKISSFVYNDLLALLVKQNQVQEAVCFFRDHILRSKCYRPDTCTFNIVIRGLCRVGEVDKAFAFFNEMGSFSCLPDVITYVALINGLCRVGEADRGLELLREFQLGKGFSPDVVTYTSVISGYCKLGNMEVASNIYDEMIRSGIKPTSVTFNVLIDGHGKNGDMSHAVNTYEKMLCLGCLPDVVTFTSLIDGYCRSGQLDQGLRLWDEMNLRNLAPNVYTFAVLINALCKENRLNDARDLLRQLRWREDIVPRPFIYNPVIDRFCKAGNVEEANLIVAEMDAKRCNPDKVTFTILIFGHCMKGRMAEAINIYNKMLAIGCAPDQITLNSLTSCLLKAGMPDEAFRIMQTASEDLNLGMSSLRSKIAIKTNMDIPVAV</sequence>
<name>A0A7J0EUQ6_9ERIC</name>
<dbReference type="Proteomes" id="UP000585474">
    <property type="component" value="Unassembled WGS sequence"/>
</dbReference>
<feature type="repeat" description="PPR" evidence="3">
    <location>
        <begin position="465"/>
        <end position="499"/>
    </location>
</feature>